<evidence type="ECO:0000256" key="5">
    <source>
        <dbReference type="SAM" id="Phobius"/>
    </source>
</evidence>
<gene>
    <name evidence="7" type="ORF">DXA38_07045</name>
</gene>
<evidence type="ECO:0000256" key="3">
    <source>
        <dbReference type="ARBA" id="ARBA00023125"/>
    </source>
</evidence>
<feature type="domain" description="HTH merR-type" evidence="6">
    <location>
        <begin position="1"/>
        <end position="68"/>
    </location>
</feature>
<accession>A0A3E2W041</accession>
<dbReference type="SMART" id="SM00422">
    <property type="entry name" value="HTH_MERR"/>
    <property type="match status" value="1"/>
</dbReference>
<dbReference type="GO" id="GO:0003677">
    <property type="term" value="F:DNA binding"/>
    <property type="evidence" value="ECO:0007669"/>
    <property type="project" value="UniProtKB-KW"/>
</dbReference>
<feature type="transmembrane region" description="Helical" evidence="5">
    <location>
        <begin position="151"/>
        <end position="170"/>
    </location>
</feature>
<evidence type="ECO:0000259" key="6">
    <source>
        <dbReference type="PROSITE" id="PS50937"/>
    </source>
</evidence>
<dbReference type="InterPro" id="IPR009061">
    <property type="entry name" value="DNA-bd_dom_put_sf"/>
</dbReference>
<keyword evidence="5" id="KW-1133">Transmembrane helix</keyword>
<evidence type="ECO:0000256" key="1">
    <source>
        <dbReference type="ARBA" id="ARBA00022491"/>
    </source>
</evidence>
<evidence type="ECO:0000313" key="7">
    <source>
        <dbReference type="EMBL" id="RGC16782.1"/>
    </source>
</evidence>
<dbReference type="CDD" id="cd00592">
    <property type="entry name" value="HTH_MerR-like"/>
    <property type="match status" value="1"/>
</dbReference>
<evidence type="ECO:0000256" key="2">
    <source>
        <dbReference type="ARBA" id="ARBA00023015"/>
    </source>
</evidence>
<keyword evidence="4" id="KW-0804">Transcription</keyword>
<dbReference type="OrthoDB" id="9791488at2"/>
<keyword evidence="1" id="KW-0678">Repressor</keyword>
<sequence>MLLKEVMEKSGLSKKAVQYYEDQGFVKPGKLENGYRDYDEGCLKTLREIHSMRQMGLHIREIRAILIEDEYAPQVYEQLIHEIDMQMVRLQNQRTVLRRRMHHEEAEIEYTNEMCPYVYIKKPFLLLGCIQCMLSIPGFLLFPWFSGAYNLWWIALPLVFILQLLENVYYDTRIHGLQYMEIGWKQLLLTGILSVICGVLTAISCKEAYMQESAAIFSVTAAAAALQLWNGFHLYGKAQENRG</sequence>
<organism evidence="7 8">
    <name type="scientific">Clostridium innocuum</name>
    <dbReference type="NCBI Taxonomy" id="1522"/>
    <lineage>
        <taxon>Bacteria</taxon>
        <taxon>Bacillati</taxon>
        <taxon>Bacillota</taxon>
        <taxon>Clostridia</taxon>
        <taxon>Eubacteriales</taxon>
        <taxon>Clostridiaceae</taxon>
        <taxon>Clostridium</taxon>
    </lineage>
</organism>
<name>A0A3E2W041_CLOIN</name>
<dbReference type="GO" id="GO:0003700">
    <property type="term" value="F:DNA-binding transcription factor activity"/>
    <property type="evidence" value="ECO:0007669"/>
    <property type="project" value="InterPro"/>
</dbReference>
<keyword evidence="2" id="KW-0805">Transcription regulation</keyword>
<keyword evidence="3" id="KW-0238">DNA-binding</keyword>
<proteinExistence type="predicted"/>
<dbReference type="PANTHER" id="PTHR30204:SF69">
    <property type="entry name" value="MERR-FAMILY TRANSCRIPTIONAL REGULATOR"/>
    <property type="match status" value="1"/>
</dbReference>
<keyword evidence="5" id="KW-0812">Transmembrane</keyword>
<evidence type="ECO:0000256" key="4">
    <source>
        <dbReference type="ARBA" id="ARBA00023163"/>
    </source>
</evidence>
<dbReference type="RefSeq" id="WP_117442543.1">
    <property type="nucleotide sequence ID" value="NZ_JAJFEN010000016.1"/>
</dbReference>
<dbReference type="Proteomes" id="UP000260025">
    <property type="component" value="Unassembled WGS sequence"/>
</dbReference>
<feature type="transmembrane region" description="Helical" evidence="5">
    <location>
        <begin position="215"/>
        <end position="235"/>
    </location>
</feature>
<evidence type="ECO:0000313" key="8">
    <source>
        <dbReference type="Proteomes" id="UP000260025"/>
    </source>
</evidence>
<comment type="caution">
    <text evidence="7">The sequence shown here is derived from an EMBL/GenBank/DDBJ whole genome shotgun (WGS) entry which is preliminary data.</text>
</comment>
<feature type="transmembrane region" description="Helical" evidence="5">
    <location>
        <begin position="182"/>
        <end position="203"/>
    </location>
</feature>
<dbReference type="Gene3D" id="1.10.1660.10">
    <property type="match status" value="1"/>
</dbReference>
<dbReference type="Pfam" id="PF13411">
    <property type="entry name" value="MerR_1"/>
    <property type="match status" value="1"/>
</dbReference>
<dbReference type="PROSITE" id="PS50937">
    <property type="entry name" value="HTH_MERR_2"/>
    <property type="match status" value="1"/>
</dbReference>
<dbReference type="InterPro" id="IPR000551">
    <property type="entry name" value="MerR-type_HTH_dom"/>
</dbReference>
<protein>
    <submittedName>
        <fullName evidence="7">MerR family transcriptional regulator</fullName>
    </submittedName>
</protein>
<dbReference type="InterPro" id="IPR047057">
    <property type="entry name" value="MerR_fam"/>
</dbReference>
<dbReference type="EMBL" id="QVEV01000007">
    <property type="protein sequence ID" value="RGC16782.1"/>
    <property type="molecule type" value="Genomic_DNA"/>
</dbReference>
<dbReference type="SUPFAM" id="SSF46955">
    <property type="entry name" value="Putative DNA-binding domain"/>
    <property type="match status" value="1"/>
</dbReference>
<feature type="transmembrane region" description="Helical" evidence="5">
    <location>
        <begin position="124"/>
        <end position="145"/>
    </location>
</feature>
<keyword evidence="5" id="KW-0472">Membrane</keyword>
<dbReference type="PANTHER" id="PTHR30204">
    <property type="entry name" value="REDOX-CYCLING DRUG-SENSING TRANSCRIPTIONAL ACTIVATOR SOXR"/>
    <property type="match status" value="1"/>
</dbReference>
<dbReference type="AlphaFoldDB" id="A0A3E2W041"/>
<reference evidence="7 8" key="1">
    <citation type="submission" date="2018-08" db="EMBL/GenBank/DDBJ databases">
        <title>A genome reference for cultivated species of the human gut microbiota.</title>
        <authorList>
            <person name="Zou Y."/>
            <person name="Xue W."/>
            <person name="Luo G."/>
        </authorList>
    </citation>
    <scope>NUCLEOTIDE SEQUENCE [LARGE SCALE GENOMIC DNA]</scope>
    <source>
        <strain evidence="7 8">OF01-2LB</strain>
    </source>
</reference>